<reference evidence="2 3" key="1">
    <citation type="submission" date="2023-12" db="EMBL/GenBank/DDBJ databases">
        <title>A high-quality genome assembly for Dillenia turbinata (Dilleniales).</title>
        <authorList>
            <person name="Chanderbali A."/>
        </authorList>
    </citation>
    <scope>NUCLEOTIDE SEQUENCE [LARGE SCALE GENOMIC DNA]</scope>
    <source>
        <strain evidence="2">LSX21</strain>
        <tissue evidence="2">Leaf</tissue>
    </source>
</reference>
<name>A0AAN8VQ75_9MAGN</name>
<dbReference type="InterPro" id="IPR023342">
    <property type="entry name" value="APO_dom"/>
</dbReference>
<accession>A0AAN8VQ75</accession>
<feature type="domain" description="APO" evidence="1">
    <location>
        <begin position="313"/>
        <end position="398"/>
    </location>
</feature>
<dbReference type="EMBL" id="JBAMMX010000009">
    <property type="protein sequence ID" value="KAK6933761.1"/>
    <property type="molecule type" value="Genomic_DNA"/>
</dbReference>
<organism evidence="2 3">
    <name type="scientific">Dillenia turbinata</name>
    <dbReference type="NCBI Taxonomy" id="194707"/>
    <lineage>
        <taxon>Eukaryota</taxon>
        <taxon>Viridiplantae</taxon>
        <taxon>Streptophyta</taxon>
        <taxon>Embryophyta</taxon>
        <taxon>Tracheophyta</taxon>
        <taxon>Spermatophyta</taxon>
        <taxon>Magnoliopsida</taxon>
        <taxon>eudicotyledons</taxon>
        <taxon>Gunneridae</taxon>
        <taxon>Pentapetalae</taxon>
        <taxon>Dilleniales</taxon>
        <taxon>Dilleniaceae</taxon>
        <taxon>Dillenia</taxon>
    </lineage>
</organism>
<evidence type="ECO:0000313" key="2">
    <source>
        <dbReference type="EMBL" id="KAK6933761.1"/>
    </source>
</evidence>
<gene>
    <name evidence="2" type="ORF">RJ641_036655</name>
</gene>
<sequence length="420" mass="48405">MQRKILSELNNLSSRNLKCLSNLNPNLRLLSTLLDDTTYSDVPKPEKNKSKRKPYVTPMKVLIKRAKEEREVRKAQPCRLLEHPPDNGLLVPELVEVAHRVYFARESLLLGLSKLVRLFPVKRCRFCFEVHIGNSGHEIRTCTGTMSGFRRALHVWRRGQVQDLIHFPHCFHLYDRVGKPRVGHDERSRVKRIPAIIELCIQAGLDLEKYPTRRRANPVYSIEGRIVDFEPESEKDEKIGNKKMQDCVTVENLDAKKHEENRISDIENLIDLVEKSNDDEGQYVRELSIKTLDSWFHMISGAKQIMEKYTVWTCGYCPEVQVGPKGHKVRMCKAAKHQSRNGLHAWQEATIDDIVGPNYVWHVRDLHGPPLDNNLKRFYGKAPSVVELCVQAGAPVPDQYRSMMRLDVVPPDRDEVDLVA</sequence>
<protein>
    <submittedName>
        <fullName evidence="2">APO domain</fullName>
    </submittedName>
</protein>
<keyword evidence="3" id="KW-1185">Reference proteome</keyword>
<evidence type="ECO:0000259" key="1">
    <source>
        <dbReference type="PROSITE" id="PS51499"/>
    </source>
</evidence>
<dbReference type="PANTHER" id="PTHR10388">
    <property type="entry name" value="EUKARYOTIC TRANSLATION INITIATION FACTOR SUI1"/>
    <property type="match status" value="1"/>
</dbReference>
<comment type="caution">
    <text evidence="2">The sequence shown here is derived from an EMBL/GenBank/DDBJ whole genome shotgun (WGS) entry which is preliminary data.</text>
</comment>
<feature type="domain" description="APO" evidence="1">
    <location>
        <begin position="123"/>
        <end position="209"/>
    </location>
</feature>
<proteinExistence type="predicted"/>
<dbReference type="Proteomes" id="UP001370490">
    <property type="component" value="Unassembled WGS sequence"/>
</dbReference>
<dbReference type="GO" id="GO:0003723">
    <property type="term" value="F:RNA binding"/>
    <property type="evidence" value="ECO:0007669"/>
    <property type="project" value="InterPro"/>
</dbReference>
<evidence type="ECO:0000313" key="3">
    <source>
        <dbReference type="Proteomes" id="UP001370490"/>
    </source>
</evidence>
<dbReference type="Pfam" id="PF05634">
    <property type="entry name" value="APO_RNA-bind"/>
    <property type="match status" value="2"/>
</dbReference>
<dbReference type="PROSITE" id="PS51499">
    <property type="entry name" value="APO"/>
    <property type="match status" value="2"/>
</dbReference>
<dbReference type="AlphaFoldDB" id="A0AAN8VQ75"/>